<dbReference type="PRINTS" id="PR00032">
    <property type="entry name" value="HTHARAC"/>
</dbReference>
<dbReference type="GO" id="GO:0003700">
    <property type="term" value="F:DNA-binding transcription factor activity"/>
    <property type="evidence" value="ECO:0007669"/>
    <property type="project" value="InterPro"/>
</dbReference>
<dbReference type="Pfam" id="PF12833">
    <property type="entry name" value="HTH_18"/>
    <property type="match status" value="1"/>
</dbReference>
<dbReference type="PROSITE" id="PS01124">
    <property type="entry name" value="HTH_ARAC_FAMILY_2"/>
    <property type="match status" value="1"/>
</dbReference>
<dbReference type="InterPro" id="IPR037923">
    <property type="entry name" value="HTH-like"/>
</dbReference>
<gene>
    <name evidence="5" type="ORF">D3H65_09870</name>
</gene>
<keyword evidence="6" id="KW-1185">Reference proteome</keyword>
<evidence type="ECO:0000313" key="5">
    <source>
        <dbReference type="EMBL" id="AXY74262.1"/>
    </source>
</evidence>
<dbReference type="PANTHER" id="PTHR43280:SF32">
    <property type="entry name" value="TRANSCRIPTIONAL REGULATORY PROTEIN"/>
    <property type="match status" value="1"/>
</dbReference>
<evidence type="ECO:0000259" key="4">
    <source>
        <dbReference type="PROSITE" id="PS01124"/>
    </source>
</evidence>
<proteinExistence type="predicted"/>
<protein>
    <submittedName>
        <fullName evidence="5">AraC family transcriptional regulator</fullName>
    </submittedName>
</protein>
<dbReference type="RefSeq" id="WP_119050149.1">
    <property type="nucleotide sequence ID" value="NZ_CP032157.1"/>
</dbReference>
<evidence type="ECO:0000256" key="2">
    <source>
        <dbReference type="ARBA" id="ARBA00023125"/>
    </source>
</evidence>
<dbReference type="EMBL" id="CP032157">
    <property type="protein sequence ID" value="AXY74262.1"/>
    <property type="molecule type" value="Genomic_DNA"/>
</dbReference>
<dbReference type="KEGG" id="pseg:D3H65_09870"/>
<evidence type="ECO:0000313" key="6">
    <source>
        <dbReference type="Proteomes" id="UP000263900"/>
    </source>
</evidence>
<dbReference type="InterPro" id="IPR020449">
    <property type="entry name" value="Tscrpt_reg_AraC-type_HTH"/>
</dbReference>
<keyword evidence="2" id="KW-0238">DNA-binding</keyword>
<dbReference type="Gene3D" id="1.10.10.60">
    <property type="entry name" value="Homeodomain-like"/>
    <property type="match status" value="1"/>
</dbReference>
<accession>A0A3B7MIN4</accession>
<dbReference type="Proteomes" id="UP000263900">
    <property type="component" value="Chromosome"/>
</dbReference>
<dbReference type="OrthoDB" id="1007667at2"/>
<sequence>MEANPVALHTIRELKDIAGHSWYPDDLQILLRKPKGHEHHFHQPFRSDSYWVVLVSNKQAADSLSIQLNSQEYVLRENDLLIVPPHTIRQPSDSAHSCDLACVAFRPDFLFEAGISQRHIDSFEYLSRSPCTHLQLSPEDASRFMAVIKMLQEKNFAEDDNPFAAEVVRHFFNVFQFELAGLYYKYSNQKKLVHDRKEELLWRFLALLPEHVKTERSLQFYANRLYVTPKYLTQTVKKVSGKTAGKYIDDLVIVEAKNLLRDPSLTIAQVADHLYFSDQFFFSKFFKRYTGVTPSDYRKRA</sequence>
<dbReference type="SMART" id="SM00342">
    <property type="entry name" value="HTH_ARAC"/>
    <property type="match status" value="1"/>
</dbReference>
<keyword evidence="3" id="KW-0804">Transcription</keyword>
<evidence type="ECO:0000256" key="3">
    <source>
        <dbReference type="ARBA" id="ARBA00023163"/>
    </source>
</evidence>
<keyword evidence="1" id="KW-0805">Transcription regulation</keyword>
<dbReference type="SUPFAM" id="SSF46689">
    <property type="entry name" value="Homeodomain-like"/>
    <property type="match status" value="1"/>
</dbReference>
<organism evidence="5 6">
    <name type="scientific">Paraflavitalea soli</name>
    <dbReference type="NCBI Taxonomy" id="2315862"/>
    <lineage>
        <taxon>Bacteria</taxon>
        <taxon>Pseudomonadati</taxon>
        <taxon>Bacteroidota</taxon>
        <taxon>Chitinophagia</taxon>
        <taxon>Chitinophagales</taxon>
        <taxon>Chitinophagaceae</taxon>
        <taxon>Paraflavitalea</taxon>
    </lineage>
</organism>
<evidence type="ECO:0000256" key="1">
    <source>
        <dbReference type="ARBA" id="ARBA00023015"/>
    </source>
</evidence>
<dbReference type="InterPro" id="IPR018060">
    <property type="entry name" value="HTH_AraC"/>
</dbReference>
<dbReference type="PANTHER" id="PTHR43280">
    <property type="entry name" value="ARAC-FAMILY TRANSCRIPTIONAL REGULATOR"/>
    <property type="match status" value="1"/>
</dbReference>
<dbReference type="AlphaFoldDB" id="A0A3B7MIN4"/>
<reference evidence="5 6" key="1">
    <citation type="submission" date="2018-09" db="EMBL/GenBank/DDBJ databases">
        <title>Genome sequencing of strain 6GH32-13.</title>
        <authorList>
            <person name="Weon H.-Y."/>
            <person name="Heo J."/>
            <person name="Kwon S.-W."/>
        </authorList>
    </citation>
    <scope>NUCLEOTIDE SEQUENCE [LARGE SCALE GENOMIC DNA]</scope>
    <source>
        <strain evidence="5 6">5GH32-13</strain>
    </source>
</reference>
<name>A0A3B7MIN4_9BACT</name>
<feature type="domain" description="HTH araC/xylS-type" evidence="4">
    <location>
        <begin position="202"/>
        <end position="300"/>
    </location>
</feature>
<dbReference type="GO" id="GO:0043565">
    <property type="term" value="F:sequence-specific DNA binding"/>
    <property type="evidence" value="ECO:0007669"/>
    <property type="project" value="InterPro"/>
</dbReference>
<dbReference type="SUPFAM" id="SSF51215">
    <property type="entry name" value="Regulatory protein AraC"/>
    <property type="match status" value="1"/>
</dbReference>
<dbReference type="InterPro" id="IPR009057">
    <property type="entry name" value="Homeodomain-like_sf"/>
</dbReference>